<comment type="caution">
    <text evidence="2">The sequence shown here is derived from an EMBL/GenBank/DDBJ whole genome shotgun (WGS) entry which is preliminary data.</text>
</comment>
<feature type="compositionally biased region" description="Basic and acidic residues" evidence="1">
    <location>
        <begin position="81"/>
        <end position="91"/>
    </location>
</feature>
<feature type="region of interest" description="Disordered" evidence="1">
    <location>
        <begin position="39"/>
        <end position="91"/>
    </location>
</feature>
<name>A0A9P4M650_9PEZI</name>
<dbReference type="AlphaFoldDB" id="A0A9P4M650"/>
<evidence type="ECO:0000256" key="1">
    <source>
        <dbReference type="SAM" id="MobiDB-lite"/>
    </source>
</evidence>
<organism evidence="2 3">
    <name type="scientific">Rhizodiscina lignyota</name>
    <dbReference type="NCBI Taxonomy" id="1504668"/>
    <lineage>
        <taxon>Eukaryota</taxon>
        <taxon>Fungi</taxon>
        <taxon>Dikarya</taxon>
        <taxon>Ascomycota</taxon>
        <taxon>Pezizomycotina</taxon>
        <taxon>Dothideomycetes</taxon>
        <taxon>Pleosporomycetidae</taxon>
        <taxon>Aulographales</taxon>
        <taxon>Rhizodiscinaceae</taxon>
        <taxon>Rhizodiscina</taxon>
    </lineage>
</organism>
<reference evidence="2" key="1">
    <citation type="journal article" date="2020" name="Stud. Mycol.">
        <title>101 Dothideomycetes genomes: a test case for predicting lifestyles and emergence of pathogens.</title>
        <authorList>
            <person name="Haridas S."/>
            <person name="Albert R."/>
            <person name="Binder M."/>
            <person name="Bloem J."/>
            <person name="Labutti K."/>
            <person name="Salamov A."/>
            <person name="Andreopoulos B."/>
            <person name="Baker S."/>
            <person name="Barry K."/>
            <person name="Bills G."/>
            <person name="Bluhm B."/>
            <person name="Cannon C."/>
            <person name="Castanera R."/>
            <person name="Culley D."/>
            <person name="Daum C."/>
            <person name="Ezra D."/>
            <person name="Gonzalez J."/>
            <person name="Henrissat B."/>
            <person name="Kuo A."/>
            <person name="Liang C."/>
            <person name="Lipzen A."/>
            <person name="Lutzoni F."/>
            <person name="Magnuson J."/>
            <person name="Mondo S."/>
            <person name="Nolan M."/>
            <person name="Ohm R."/>
            <person name="Pangilinan J."/>
            <person name="Park H.-J."/>
            <person name="Ramirez L."/>
            <person name="Alfaro M."/>
            <person name="Sun H."/>
            <person name="Tritt A."/>
            <person name="Yoshinaga Y."/>
            <person name="Zwiers L.-H."/>
            <person name="Turgeon B."/>
            <person name="Goodwin S."/>
            <person name="Spatafora J."/>
            <person name="Crous P."/>
            <person name="Grigoriev I."/>
        </authorList>
    </citation>
    <scope>NUCLEOTIDE SEQUENCE</scope>
    <source>
        <strain evidence="2">CBS 133067</strain>
    </source>
</reference>
<dbReference type="OrthoDB" id="529205at2759"/>
<keyword evidence="3" id="KW-1185">Reference proteome</keyword>
<dbReference type="Proteomes" id="UP000799772">
    <property type="component" value="Unassembled WGS sequence"/>
</dbReference>
<proteinExistence type="predicted"/>
<dbReference type="EMBL" id="ML978134">
    <property type="protein sequence ID" value="KAF2094464.1"/>
    <property type="molecule type" value="Genomic_DNA"/>
</dbReference>
<evidence type="ECO:0000313" key="2">
    <source>
        <dbReference type="EMBL" id="KAF2094464.1"/>
    </source>
</evidence>
<gene>
    <name evidence="2" type="ORF">NA57DRAFT_60506</name>
</gene>
<sequence length="107" mass="11956">MSALRAFARGAPRVSNTYAIPRLQTASFRTSAVRLAGKEDKLHHEGRAEEIEVHKQESLKKSKEGKGEWTEELGSSSESIIKAERGEMKTTAETIEKLQEETKKVKS</sequence>
<accession>A0A9P4M650</accession>
<protein>
    <submittedName>
        <fullName evidence="2">Uncharacterized protein</fullName>
    </submittedName>
</protein>
<feature type="compositionally biased region" description="Basic and acidic residues" evidence="1">
    <location>
        <begin position="39"/>
        <end position="69"/>
    </location>
</feature>
<evidence type="ECO:0000313" key="3">
    <source>
        <dbReference type="Proteomes" id="UP000799772"/>
    </source>
</evidence>